<reference evidence="2 3" key="1">
    <citation type="submission" date="2022-10" db="EMBL/GenBank/DDBJ databases">
        <title>Identification of biosynthetic pathway for the production of the potent trypsin inhibitor radiosumin.</title>
        <authorList>
            <person name="Fewer D.P."/>
            <person name="Delbaje E."/>
            <person name="Ouyang X."/>
            <person name="Agostino P.D."/>
            <person name="Wahlsten M."/>
            <person name="Jokela J."/>
            <person name="Permi P."/>
            <person name="Haapaniemi E."/>
            <person name="Koistinen H."/>
        </authorList>
    </citation>
    <scope>NUCLEOTIDE SEQUENCE [LARGE SCALE GENOMIC DNA]</scope>
    <source>
        <strain evidence="2 3">NIES-515</strain>
    </source>
</reference>
<evidence type="ECO:0000256" key="1">
    <source>
        <dbReference type="SAM" id="SignalP"/>
    </source>
</evidence>
<dbReference type="Proteomes" id="UP001526143">
    <property type="component" value="Unassembled WGS sequence"/>
</dbReference>
<evidence type="ECO:0000313" key="2">
    <source>
        <dbReference type="EMBL" id="MCV3212538.1"/>
    </source>
</evidence>
<evidence type="ECO:0000313" key="3">
    <source>
        <dbReference type="Proteomes" id="UP001526143"/>
    </source>
</evidence>
<dbReference type="EMBL" id="JAOWRF010000043">
    <property type="protein sequence ID" value="MCV3212538.1"/>
    <property type="molecule type" value="Genomic_DNA"/>
</dbReference>
<sequence>MIRHLLISSAFIFASTATFATRADAEDAGARGTVTGNCTFYNAVPGELILNSGGTILQSANGGTPASVLIDCNDAATLTISTPKQNIIGTGTTKFSDTQLTATATSTNLPNINVTSYNASIGTIPAETEEGKIIVNMKADNGSNKISAGKYSFTVTLTASP</sequence>
<feature type="chain" id="PRO_5047136560" description="Spore coat protein U domain-containing protein" evidence="1">
    <location>
        <begin position="21"/>
        <end position="161"/>
    </location>
</feature>
<protein>
    <recommendedName>
        <fullName evidence="4">Spore coat protein U domain-containing protein</fullName>
    </recommendedName>
</protein>
<dbReference type="RefSeq" id="WP_263744052.1">
    <property type="nucleotide sequence ID" value="NZ_JAOWRF010000043.1"/>
</dbReference>
<name>A0ABT3ATU8_9CYAN</name>
<proteinExistence type="predicted"/>
<gene>
    <name evidence="2" type="ORF">OGM63_03145</name>
</gene>
<comment type="caution">
    <text evidence="2">The sequence shown here is derived from an EMBL/GenBank/DDBJ whole genome shotgun (WGS) entry which is preliminary data.</text>
</comment>
<evidence type="ECO:0008006" key="4">
    <source>
        <dbReference type="Google" id="ProtNLM"/>
    </source>
</evidence>
<accession>A0ABT3ATU8</accession>
<keyword evidence="1" id="KW-0732">Signal</keyword>
<keyword evidence="3" id="KW-1185">Reference proteome</keyword>
<feature type="signal peptide" evidence="1">
    <location>
        <begin position="1"/>
        <end position="20"/>
    </location>
</feature>
<organism evidence="2 3">
    <name type="scientific">Plectonema radiosum NIES-515</name>
    <dbReference type="NCBI Taxonomy" id="2986073"/>
    <lineage>
        <taxon>Bacteria</taxon>
        <taxon>Bacillati</taxon>
        <taxon>Cyanobacteriota</taxon>
        <taxon>Cyanophyceae</taxon>
        <taxon>Oscillatoriophycideae</taxon>
        <taxon>Oscillatoriales</taxon>
        <taxon>Microcoleaceae</taxon>
        <taxon>Plectonema</taxon>
    </lineage>
</organism>